<dbReference type="Pfam" id="PF01502">
    <property type="entry name" value="PRA-CH"/>
    <property type="match status" value="1"/>
</dbReference>
<comment type="cofactor">
    <cofactor evidence="11">
        <name>Mg(2+)</name>
        <dbReference type="ChEBI" id="CHEBI:18420"/>
    </cofactor>
    <text evidence="11">Binds 1 Mg(2+) ion per subunit.</text>
</comment>
<dbReference type="FunFam" id="3.10.20.810:FF:000001">
    <property type="entry name" value="Histidine biosynthesis bifunctional protein HisIE"/>
    <property type="match status" value="1"/>
</dbReference>
<comment type="pathway">
    <text evidence="3 11">Amino-acid biosynthesis; L-histidine biosynthesis; L-histidine from 5-phospho-alpha-D-ribose 1-diphosphate: step 3/9.</text>
</comment>
<name>F2G329_ALTMD</name>
<dbReference type="GO" id="GO:0000105">
    <property type="term" value="P:L-histidine biosynthetic process"/>
    <property type="evidence" value="ECO:0007669"/>
    <property type="project" value="UniProtKB-UniRule"/>
</dbReference>
<dbReference type="GO" id="GO:0004636">
    <property type="term" value="F:phosphoribosyl-ATP diphosphatase activity"/>
    <property type="evidence" value="ECO:0007669"/>
    <property type="project" value="UniProtKB-EC"/>
</dbReference>
<gene>
    <name evidence="11" type="primary">hisI</name>
    <name evidence="13" type="ordered locus">MADE_1005555</name>
</gene>
<evidence type="ECO:0000256" key="5">
    <source>
        <dbReference type="ARBA" id="ARBA00007731"/>
    </source>
</evidence>
<keyword evidence="11" id="KW-0479">Metal-binding</keyword>
<dbReference type="InterPro" id="IPR038019">
    <property type="entry name" value="PRib_AMP_CycHydrolase_sf"/>
</dbReference>
<evidence type="ECO:0000256" key="2">
    <source>
        <dbReference type="ARBA" id="ARBA00001460"/>
    </source>
</evidence>
<keyword evidence="11" id="KW-0862">Zinc</keyword>
<reference evidence="13 14" key="2">
    <citation type="journal article" date="2015" name="Antonie Van Leeuwenhoek">
        <title>Ecophysiological diversity of a novel member of the genus Alteromonas, and description of Alteromonas mediterranea sp. nov.</title>
        <authorList>
            <person name="Ivanova E.P."/>
            <person name="Lopez-Perez M."/>
            <person name="Zabalos M."/>
            <person name="Nguyen S.H."/>
            <person name="Webb H.K."/>
            <person name="Ryan J."/>
            <person name="Lagutin K."/>
            <person name="Vyssotski M."/>
            <person name="Crawford R.J."/>
            <person name="Rodriguez-Valera F."/>
        </authorList>
    </citation>
    <scope>NUCLEOTIDE SEQUENCE [LARGE SCALE GENOMIC DNA]</scope>
    <source>
        <strain evidence="14">DSM 17117 / CIP 110805 / LMG 28347 / Deep ecotype</strain>
    </source>
</reference>
<comment type="pathway">
    <text evidence="4">Amino-acid biosynthesis; L-histidine biosynthesis; L-histidine from 5-phospho-alpha-D-ribose 1-diphosphate: step 2/9.</text>
</comment>
<dbReference type="UniPathway" id="UPA00031">
    <property type="reaction ID" value="UER00008"/>
</dbReference>
<organism evidence="13 14">
    <name type="scientific">Alteromonas mediterranea (strain DSM 17117 / CIP 110805 / LMG 28347 / Deep ecotype)</name>
    <dbReference type="NCBI Taxonomy" id="1774373"/>
    <lineage>
        <taxon>Bacteria</taxon>
        <taxon>Pseudomonadati</taxon>
        <taxon>Pseudomonadota</taxon>
        <taxon>Gammaproteobacteria</taxon>
        <taxon>Alteromonadales</taxon>
        <taxon>Alteromonadaceae</taxon>
        <taxon>Alteromonas/Salinimonas group</taxon>
        <taxon>Alteromonas</taxon>
    </lineage>
</organism>
<evidence type="ECO:0000256" key="8">
    <source>
        <dbReference type="ARBA" id="ARBA00022605"/>
    </source>
</evidence>
<dbReference type="Gene3D" id="3.10.20.810">
    <property type="entry name" value="Phosphoribosyl-AMP cyclohydrolase"/>
    <property type="match status" value="1"/>
</dbReference>
<dbReference type="EC" id="3.5.4.19" evidence="11"/>
<dbReference type="HOGENOM" id="CLU_048577_5_2_6"/>
<dbReference type="InterPro" id="IPR026660">
    <property type="entry name" value="PRA-CH"/>
</dbReference>
<comment type="similarity">
    <text evidence="6">In the N-terminal section; belongs to the PRA-CH family.</text>
</comment>
<dbReference type="GO" id="GO:0004635">
    <property type="term" value="F:phosphoribosyl-AMP cyclohydrolase activity"/>
    <property type="evidence" value="ECO:0007669"/>
    <property type="project" value="UniProtKB-UniRule"/>
</dbReference>
<dbReference type="PANTHER" id="PTHR42945">
    <property type="entry name" value="HISTIDINE BIOSYNTHESIS BIFUNCTIONAL PROTEIN"/>
    <property type="match status" value="1"/>
</dbReference>
<dbReference type="EMBL" id="CP001103">
    <property type="protein sequence ID" value="AEA97253.1"/>
    <property type="molecule type" value="Genomic_DNA"/>
</dbReference>
<dbReference type="RefSeq" id="WP_007106064.1">
    <property type="nucleotide sequence ID" value="NC_011138.3"/>
</dbReference>
<evidence type="ECO:0000256" key="6">
    <source>
        <dbReference type="ARBA" id="ARBA00008299"/>
    </source>
</evidence>
<evidence type="ECO:0000256" key="10">
    <source>
        <dbReference type="ARBA" id="ARBA00023102"/>
    </source>
</evidence>
<keyword evidence="8 11" id="KW-0028">Amino-acid biosynthesis</keyword>
<reference evidence="13 14" key="1">
    <citation type="journal article" date="2008" name="ISME J.">
        <title>Comparative genomics of two ecotypes of the marine planktonic copiotroph Alteromonas macleodii suggests alternative lifestyles associated with different kinds of particulate organic matter.</title>
        <authorList>
            <person name="Ivars-Martinez E."/>
            <person name="Martin-Cuadrado A.B."/>
            <person name="D'Auria G."/>
            <person name="Mira A."/>
            <person name="Ferriera S."/>
            <person name="Johnson J."/>
            <person name="Friedman R."/>
            <person name="Rodriguez-Valera F."/>
        </authorList>
    </citation>
    <scope>NUCLEOTIDE SEQUENCE [LARGE SCALE GENOMIC DNA]</scope>
    <source>
        <strain evidence="14">DSM 17117 / CIP 110805 / LMG 28347 / Deep ecotype</strain>
    </source>
</reference>
<comment type="cofactor">
    <cofactor evidence="11">
        <name>Zn(2+)</name>
        <dbReference type="ChEBI" id="CHEBI:29105"/>
    </cofactor>
    <text evidence="11">Binds 1 zinc ion per subunit.</text>
</comment>
<dbReference type="NCBIfam" id="NF000768">
    <property type="entry name" value="PRK00051.1"/>
    <property type="match status" value="1"/>
</dbReference>
<comment type="catalytic activity">
    <reaction evidence="2">
        <text>1-(5-phospho-beta-D-ribosyl)-ATP + H2O = 1-(5-phospho-beta-D-ribosyl)-5'-AMP + diphosphate + H(+)</text>
        <dbReference type="Rhea" id="RHEA:22828"/>
        <dbReference type="ChEBI" id="CHEBI:15377"/>
        <dbReference type="ChEBI" id="CHEBI:15378"/>
        <dbReference type="ChEBI" id="CHEBI:33019"/>
        <dbReference type="ChEBI" id="CHEBI:59457"/>
        <dbReference type="ChEBI" id="CHEBI:73183"/>
        <dbReference type="EC" id="3.6.1.31"/>
    </reaction>
</comment>
<keyword evidence="9 11" id="KW-0378">Hydrolase</keyword>
<evidence type="ECO:0000256" key="3">
    <source>
        <dbReference type="ARBA" id="ARBA00005169"/>
    </source>
</evidence>
<feature type="binding site" evidence="11">
    <location>
        <position position="96"/>
    </location>
    <ligand>
        <name>Zn(2+)</name>
        <dbReference type="ChEBI" id="CHEBI:29105"/>
        <note>ligand shared between dimeric partners</note>
    </ligand>
</feature>
<evidence type="ECO:0000256" key="9">
    <source>
        <dbReference type="ARBA" id="ARBA00022801"/>
    </source>
</evidence>
<comment type="catalytic activity">
    <reaction evidence="1 11">
        <text>1-(5-phospho-beta-D-ribosyl)-5'-AMP + H2O = 1-(5-phospho-beta-D-ribosyl)-5-[(5-phospho-beta-D-ribosylamino)methylideneamino]imidazole-4-carboxamide</text>
        <dbReference type="Rhea" id="RHEA:20049"/>
        <dbReference type="ChEBI" id="CHEBI:15377"/>
        <dbReference type="ChEBI" id="CHEBI:58435"/>
        <dbReference type="ChEBI" id="CHEBI:59457"/>
        <dbReference type="EC" id="3.5.4.19"/>
    </reaction>
</comment>
<evidence type="ECO:0000313" key="13">
    <source>
        <dbReference type="EMBL" id="AEA97253.1"/>
    </source>
</evidence>
<comment type="similarity">
    <text evidence="11">Belongs to the PRA-CH family.</text>
</comment>
<evidence type="ECO:0000256" key="4">
    <source>
        <dbReference type="ARBA" id="ARBA00005204"/>
    </source>
</evidence>
<comment type="subcellular location">
    <subcellularLocation>
        <location evidence="11">Cytoplasm</location>
    </subcellularLocation>
</comment>
<feature type="binding site" evidence="11">
    <location>
        <position position="112"/>
    </location>
    <ligand>
        <name>Zn(2+)</name>
        <dbReference type="ChEBI" id="CHEBI:29105"/>
        <note>ligand shared between dimeric partners</note>
    </ligand>
</feature>
<feature type="binding site" evidence="11">
    <location>
        <position position="119"/>
    </location>
    <ligand>
        <name>Zn(2+)</name>
        <dbReference type="ChEBI" id="CHEBI:29105"/>
        <note>ligand shared between dimeric partners</note>
    </ligand>
</feature>
<feature type="binding site" evidence="11">
    <location>
        <position position="95"/>
    </location>
    <ligand>
        <name>Mg(2+)</name>
        <dbReference type="ChEBI" id="CHEBI:18420"/>
    </ligand>
</feature>
<feature type="binding site" evidence="11">
    <location>
        <position position="99"/>
    </location>
    <ligand>
        <name>Mg(2+)</name>
        <dbReference type="ChEBI" id="CHEBI:18420"/>
    </ligand>
</feature>
<keyword evidence="14" id="KW-1185">Reference proteome</keyword>
<evidence type="ECO:0000313" key="14">
    <source>
        <dbReference type="Proteomes" id="UP000001870"/>
    </source>
</evidence>
<protein>
    <recommendedName>
        <fullName evidence="11">Phosphoribosyl-AMP cyclohydrolase</fullName>
        <shortName evidence="11">PRA-CH</shortName>
        <ecNumber evidence="11">3.5.4.19</ecNumber>
    </recommendedName>
</protein>
<dbReference type="GO" id="GO:0005737">
    <property type="term" value="C:cytoplasm"/>
    <property type="evidence" value="ECO:0007669"/>
    <property type="project" value="UniProtKB-SubCell"/>
</dbReference>
<dbReference type="HAMAP" id="MF_01021">
    <property type="entry name" value="HisI"/>
    <property type="match status" value="1"/>
</dbReference>
<evidence type="ECO:0000259" key="12">
    <source>
        <dbReference type="Pfam" id="PF01502"/>
    </source>
</evidence>
<keyword evidence="10 11" id="KW-0368">Histidine biosynthesis</keyword>
<sequence>MKHWFKSIENDVAGTSYSLDKVIAELNFDADGLIPVIAQDEKSMKVLMFAWMSKESLDETLRTGKMCYWSRSRQGLWRKGSSSGHSQTVKSIAADCDGDVLLAEVSQVGFACHTRRHSCFYLRFWEDKVTLIE</sequence>
<feature type="domain" description="Phosphoribosyl-AMP cyclohydrolase" evidence="12">
    <location>
        <begin position="48"/>
        <end position="121"/>
    </location>
</feature>
<dbReference type="Proteomes" id="UP000001870">
    <property type="component" value="Chromosome"/>
</dbReference>
<dbReference type="AlphaFoldDB" id="F2G329"/>
<accession>F2G329</accession>
<evidence type="ECO:0000256" key="1">
    <source>
        <dbReference type="ARBA" id="ARBA00000024"/>
    </source>
</evidence>
<proteinExistence type="inferred from homology"/>
<feature type="binding site" evidence="11">
    <location>
        <position position="97"/>
    </location>
    <ligand>
        <name>Mg(2+)</name>
        <dbReference type="ChEBI" id="CHEBI:18420"/>
    </ligand>
</feature>
<keyword evidence="11" id="KW-0460">Magnesium</keyword>
<keyword evidence="7 11" id="KW-0963">Cytoplasm</keyword>
<comment type="subunit">
    <text evidence="11">Homodimer.</text>
</comment>
<comment type="function">
    <text evidence="11">Catalyzes the hydrolysis of the adenine ring of phosphoribosyl-AMP.</text>
</comment>
<dbReference type="InterPro" id="IPR002496">
    <property type="entry name" value="PRib_AMP_CycHydrolase_dom"/>
</dbReference>
<dbReference type="KEGG" id="amc:MADE_1005555"/>
<dbReference type="SUPFAM" id="SSF141734">
    <property type="entry name" value="HisI-like"/>
    <property type="match status" value="1"/>
</dbReference>
<dbReference type="GO" id="GO:0008270">
    <property type="term" value="F:zinc ion binding"/>
    <property type="evidence" value="ECO:0007669"/>
    <property type="project" value="UniProtKB-UniRule"/>
</dbReference>
<evidence type="ECO:0000256" key="7">
    <source>
        <dbReference type="ARBA" id="ARBA00022490"/>
    </source>
</evidence>
<dbReference type="PANTHER" id="PTHR42945:SF1">
    <property type="entry name" value="HISTIDINE BIOSYNTHESIS BIFUNCTIONAL PROTEIN HIS7"/>
    <property type="match status" value="1"/>
</dbReference>
<evidence type="ECO:0000256" key="11">
    <source>
        <dbReference type="HAMAP-Rule" id="MF_01021"/>
    </source>
</evidence>
<comment type="similarity">
    <text evidence="5">In the C-terminal section; belongs to the PRA-PH family.</text>
</comment>
<dbReference type="GO" id="GO:0000287">
    <property type="term" value="F:magnesium ion binding"/>
    <property type="evidence" value="ECO:0007669"/>
    <property type="project" value="UniProtKB-UniRule"/>
</dbReference>